<comment type="caution">
    <text evidence="2">The sequence shown here is derived from an EMBL/GenBank/DDBJ whole genome shotgun (WGS) entry which is preliminary data.</text>
</comment>
<evidence type="ECO:0000256" key="1">
    <source>
        <dbReference type="SAM" id="SignalP"/>
    </source>
</evidence>
<gene>
    <name evidence="2" type="ORF">EUA07_08610</name>
</gene>
<evidence type="ECO:0000313" key="2">
    <source>
        <dbReference type="EMBL" id="RYC02787.1"/>
    </source>
</evidence>
<protein>
    <submittedName>
        <fullName evidence="2">Uncharacterized protein</fullName>
    </submittedName>
</protein>
<dbReference type="EMBL" id="SDWU01000008">
    <property type="protein sequence ID" value="RYC02787.1"/>
    <property type="molecule type" value="Genomic_DNA"/>
</dbReference>
<keyword evidence="3" id="KW-1185">Reference proteome</keyword>
<dbReference type="RefSeq" id="WP_129454735.1">
    <property type="nucleotide sequence ID" value="NZ_JACXYX010000012.1"/>
</dbReference>
<accession>A0A4V1RML6</accession>
<sequence length="223" mass="24279">MTSRSLAIRVATLAVLVLAPGAWPASVTHADPPEEIDQSSLVPTTLDSSFAPFTCRARPTGPVCTGERHLDTGWQPVDFPCDAQLHNRYVSHRHQTRYYDHELLNYDRDFRSRDVDYFSTEPGGPATATITSLVGFAEPFAVPGDDSTVTIITTGTIWDIRPVDGPAIVRVVGTVVEPPGVVGTFSGQVTREGVTTHHEDEPLDEIMPEEYFLETVCRAATGG</sequence>
<feature type="signal peptide" evidence="1">
    <location>
        <begin position="1"/>
        <end position="30"/>
    </location>
</feature>
<evidence type="ECO:0000313" key="3">
    <source>
        <dbReference type="Proteomes" id="UP000293291"/>
    </source>
</evidence>
<dbReference type="AlphaFoldDB" id="A0A4V1RML6"/>
<feature type="chain" id="PRO_5020761149" evidence="1">
    <location>
        <begin position="31"/>
        <end position="223"/>
    </location>
</feature>
<dbReference type="Proteomes" id="UP000293291">
    <property type="component" value="Unassembled WGS sequence"/>
</dbReference>
<name>A0A4V1RML6_9ACTN</name>
<reference evidence="2 3" key="1">
    <citation type="submission" date="2019-01" db="EMBL/GenBank/DDBJ databases">
        <title>Novel species of Nocardioides.</title>
        <authorList>
            <person name="Liu Q."/>
            <person name="Xin Y.-H."/>
        </authorList>
    </citation>
    <scope>NUCLEOTIDE SEQUENCE [LARGE SCALE GENOMIC DNA]</scope>
    <source>
        <strain evidence="2 3">CGMCC 4.6875</strain>
    </source>
</reference>
<organism evidence="2 3">
    <name type="scientific">Nocardioides ganghwensis</name>
    <dbReference type="NCBI Taxonomy" id="252230"/>
    <lineage>
        <taxon>Bacteria</taxon>
        <taxon>Bacillati</taxon>
        <taxon>Actinomycetota</taxon>
        <taxon>Actinomycetes</taxon>
        <taxon>Propionibacteriales</taxon>
        <taxon>Nocardioidaceae</taxon>
        <taxon>Nocardioides</taxon>
    </lineage>
</organism>
<keyword evidence="1" id="KW-0732">Signal</keyword>
<proteinExistence type="predicted"/>
<dbReference type="OrthoDB" id="3783345at2"/>